<evidence type="ECO:0000313" key="7">
    <source>
        <dbReference type="Proteomes" id="UP000575029"/>
    </source>
</evidence>
<dbReference type="Proteomes" id="UP000575029">
    <property type="component" value="Unassembled WGS sequence"/>
</dbReference>
<dbReference type="InterPro" id="IPR052149">
    <property type="entry name" value="17-beta-HSD3-like"/>
</dbReference>
<evidence type="ECO:0000256" key="1">
    <source>
        <dbReference type="ARBA" id="ARBA00004173"/>
    </source>
</evidence>
<dbReference type="PANTHER" id="PTHR44889:SF1">
    <property type="entry name" value="INACTIVE HYDROXYSTEROID DEHYDROGENASE-LIKE PROTEIN 1"/>
    <property type="match status" value="1"/>
</dbReference>
<dbReference type="Gene3D" id="3.40.50.720">
    <property type="entry name" value="NAD(P)-binding Rossmann-like Domain"/>
    <property type="match status" value="1"/>
</dbReference>
<evidence type="ECO:0000256" key="5">
    <source>
        <dbReference type="ARBA" id="ARBA00038261"/>
    </source>
</evidence>
<gene>
    <name evidence="6" type="primary">Hsdl1</name>
    <name evidence="6" type="ORF">GRAPIC_R14126</name>
</gene>
<evidence type="ECO:0000256" key="2">
    <source>
        <dbReference type="ARBA" id="ARBA00022857"/>
    </source>
</evidence>
<keyword evidence="7" id="KW-1185">Reference proteome</keyword>
<feature type="non-terminal residue" evidence="6">
    <location>
        <position position="332"/>
    </location>
</feature>
<dbReference type="PANTHER" id="PTHR44889">
    <property type="entry name" value="INACTIVE HYDROXYSTEROID DEHYDROGENASE-LIKE PROTEIN 1"/>
    <property type="match status" value="1"/>
</dbReference>
<dbReference type="PROSITE" id="PS00061">
    <property type="entry name" value="ADH_SHORT"/>
    <property type="match status" value="1"/>
</dbReference>
<keyword evidence="3" id="KW-0560">Oxidoreductase</keyword>
<sequence length="332" mass="37203">MAAVDQFSLLYREISHSCSFYVEALAIVGAWYIVRKCVSLAWDTYSVLRLHVIPKLAGEVDLVKKYGKWAVVTGSTDGIGKAYAEELAKRGVNIILVSRSKEKLEAVSRSISETYNVETDFIVADFSTGRELYPAIKEALKDREIGILVNNVGMFYAHTDYFTNLSEDTLWDLIHVNIASATTMTHIVLPGMVKKKKGAIVNLSSGVCCHPTPMWTVYGASKSYLDYFSRALHYEYASKGIFVQSLIPFVTSTKMVSYSSTMSKRSVFIPSAEEYARHAVSTLGLSIRTTGYWKHAIQFTLSECVPEWMWAWSSLYISRILRKEASLAAKAK</sequence>
<feature type="non-terminal residue" evidence="6">
    <location>
        <position position="1"/>
    </location>
</feature>
<dbReference type="SUPFAM" id="SSF51735">
    <property type="entry name" value="NAD(P)-binding Rossmann-fold domains"/>
    <property type="match status" value="1"/>
</dbReference>
<dbReference type="GO" id="GO:0016491">
    <property type="term" value="F:oxidoreductase activity"/>
    <property type="evidence" value="ECO:0007669"/>
    <property type="project" value="UniProtKB-KW"/>
</dbReference>
<dbReference type="PRINTS" id="PR00081">
    <property type="entry name" value="GDHRDH"/>
</dbReference>
<evidence type="ECO:0000313" key="6">
    <source>
        <dbReference type="EMBL" id="NWV43826.1"/>
    </source>
</evidence>
<dbReference type="AlphaFoldDB" id="A0A7K6EY10"/>
<dbReference type="InterPro" id="IPR020904">
    <property type="entry name" value="Sc_DH/Rdtase_CS"/>
</dbReference>
<keyword evidence="4" id="KW-0496">Mitochondrion</keyword>
<dbReference type="GO" id="GO:0005739">
    <property type="term" value="C:mitochondrion"/>
    <property type="evidence" value="ECO:0007669"/>
    <property type="project" value="UniProtKB-SubCell"/>
</dbReference>
<name>A0A7K6EY10_9PASS</name>
<evidence type="ECO:0000256" key="4">
    <source>
        <dbReference type="ARBA" id="ARBA00023128"/>
    </source>
</evidence>
<dbReference type="Pfam" id="PF00106">
    <property type="entry name" value="adh_short"/>
    <property type="match status" value="1"/>
</dbReference>
<accession>A0A7K6EY10</accession>
<dbReference type="PRINTS" id="PR00080">
    <property type="entry name" value="SDRFAMILY"/>
</dbReference>
<comment type="similarity">
    <text evidence="5">Belongs to the short-chain dehydrogenases/reductases (SDR) family. 17-beta-HSD 3 subfamily.</text>
</comment>
<dbReference type="EMBL" id="VZRM01008820">
    <property type="protein sequence ID" value="NWV43826.1"/>
    <property type="molecule type" value="Genomic_DNA"/>
</dbReference>
<reference evidence="6 7" key="1">
    <citation type="submission" date="2019-09" db="EMBL/GenBank/DDBJ databases">
        <title>Bird 10,000 Genomes (B10K) Project - Family phase.</title>
        <authorList>
            <person name="Zhang G."/>
        </authorList>
    </citation>
    <scope>NUCLEOTIDE SEQUENCE [LARGE SCALE GENOMIC DNA]</scope>
    <source>
        <strain evidence="6">B10K-DU-029-50</strain>
        <tissue evidence="6">Heart</tissue>
    </source>
</reference>
<dbReference type="InterPro" id="IPR002347">
    <property type="entry name" value="SDR_fam"/>
</dbReference>
<comment type="caution">
    <text evidence="6">The sequence shown here is derived from an EMBL/GenBank/DDBJ whole genome shotgun (WGS) entry which is preliminary data.</text>
</comment>
<dbReference type="CDD" id="cd05356">
    <property type="entry name" value="17beta-HSD1_like_SDR_c"/>
    <property type="match status" value="1"/>
</dbReference>
<keyword evidence="2" id="KW-0521">NADP</keyword>
<organism evidence="6 7">
    <name type="scientific">Grantiella picta</name>
    <dbReference type="NCBI Taxonomy" id="266360"/>
    <lineage>
        <taxon>Eukaryota</taxon>
        <taxon>Metazoa</taxon>
        <taxon>Chordata</taxon>
        <taxon>Craniata</taxon>
        <taxon>Vertebrata</taxon>
        <taxon>Euteleostomi</taxon>
        <taxon>Archelosauria</taxon>
        <taxon>Archosauria</taxon>
        <taxon>Dinosauria</taxon>
        <taxon>Saurischia</taxon>
        <taxon>Theropoda</taxon>
        <taxon>Coelurosauria</taxon>
        <taxon>Aves</taxon>
        <taxon>Neognathae</taxon>
        <taxon>Neoaves</taxon>
        <taxon>Telluraves</taxon>
        <taxon>Australaves</taxon>
        <taxon>Passeriformes</taxon>
        <taxon>Meliphagoidea</taxon>
        <taxon>Meliphagidae</taxon>
        <taxon>Grantiella</taxon>
    </lineage>
</organism>
<protein>
    <submittedName>
        <fullName evidence="6">HSDL1 protein</fullName>
    </submittedName>
</protein>
<dbReference type="InterPro" id="IPR036291">
    <property type="entry name" value="NAD(P)-bd_dom_sf"/>
</dbReference>
<dbReference type="PIRSF" id="PIRSF000126">
    <property type="entry name" value="11-beta-HSD1"/>
    <property type="match status" value="1"/>
</dbReference>
<dbReference type="FunFam" id="3.40.50.720:FF:000137">
    <property type="entry name" value="Hydroxysteroid (17-beta) dehydrogenase 3"/>
    <property type="match status" value="1"/>
</dbReference>
<comment type="subcellular location">
    <subcellularLocation>
        <location evidence="1">Mitochondrion</location>
    </subcellularLocation>
</comment>
<evidence type="ECO:0000256" key="3">
    <source>
        <dbReference type="ARBA" id="ARBA00023002"/>
    </source>
</evidence>
<proteinExistence type="inferred from homology"/>